<protein>
    <submittedName>
        <fullName evidence="1">Uncharacterized protein</fullName>
    </submittedName>
</protein>
<proteinExistence type="predicted"/>
<evidence type="ECO:0000313" key="2">
    <source>
        <dbReference type="Proteomes" id="UP001064048"/>
    </source>
</evidence>
<dbReference type="Proteomes" id="UP001064048">
    <property type="component" value="Chromosome 25"/>
</dbReference>
<name>A0ACC0JGX6_CHOFU</name>
<organism evidence="1 2">
    <name type="scientific">Choristoneura fumiferana</name>
    <name type="common">Spruce budworm moth</name>
    <name type="synonym">Archips fumiferana</name>
    <dbReference type="NCBI Taxonomy" id="7141"/>
    <lineage>
        <taxon>Eukaryota</taxon>
        <taxon>Metazoa</taxon>
        <taxon>Ecdysozoa</taxon>
        <taxon>Arthropoda</taxon>
        <taxon>Hexapoda</taxon>
        <taxon>Insecta</taxon>
        <taxon>Pterygota</taxon>
        <taxon>Neoptera</taxon>
        <taxon>Endopterygota</taxon>
        <taxon>Lepidoptera</taxon>
        <taxon>Glossata</taxon>
        <taxon>Ditrysia</taxon>
        <taxon>Tortricoidea</taxon>
        <taxon>Tortricidae</taxon>
        <taxon>Tortricinae</taxon>
        <taxon>Choristoneura</taxon>
    </lineage>
</organism>
<accession>A0ACC0JGX6</accession>
<reference evidence="1 2" key="1">
    <citation type="journal article" date="2022" name="Genome Biol. Evol.">
        <title>The Spruce Budworm Genome: Reconstructing the Evolutionary History of Antifreeze Proteins.</title>
        <authorList>
            <person name="Beliveau C."/>
            <person name="Gagne P."/>
            <person name="Picq S."/>
            <person name="Vernygora O."/>
            <person name="Keeling C.I."/>
            <person name="Pinkney K."/>
            <person name="Doucet D."/>
            <person name="Wen F."/>
            <person name="Johnston J.S."/>
            <person name="Maaroufi H."/>
            <person name="Boyle B."/>
            <person name="Laroche J."/>
            <person name="Dewar K."/>
            <person name="Juretic N."/>
            <person name="Blackburn G."/>
            <person name="Nisole A."/>
            <person name="Brunet B."/>
            <person name="Brandao M."/>
            <person name="Lumley L."/>
            <person name="Duan J."/>
            <person name="Quan G."/>
            <person name="Lucarotti C.J."/>
            <person name="Roe A.D."/>
            <person name="Sperling F.A.H."/>
            <person name="Levesque R.C."/>
            <person name="Cusson M."/>
        </authorList>
    </citation>
    <scope>NUCLEOTIDE SEQUENCE [LARGE SCALE GENOMIC DNA]</scope>
    <source>
        <strain evidence="1">Glfc:IPQL:Cfum</strain>
    </source>
</reference>
<evidence type="ECO:0000313" key="1">
    <source>
        <dbReference type="EMBL" id="KAI8423332.1"/>
    </source>
</evidence>
<sequence length="539" mass="60152">MGDELSVVRPCESSGSPRTQRAGQDDGKRPDGMSLVPWSMGRPLVWDATCVDTLAPSHVPSTSVTAGAAASSAESLKRRKYAALGTSYMFAHFGVETLGPWGPSARRLYKDLSTRLMEARATRGLATISHSIAIVTRWTDDLVKAAGSRWTQAADNRSNWRKERTPTLKAGNALVTLLVLQVFMGDVKFASGRYIPARRQESDPTPDEPLNEEQILYDNMNILRDLTLTTESIWDFEEVNYDEMIGAIKDEHNDCFGITGSSSDPGNFRPISVLPVLSKVFEKIMLNQLLRHFNVNNLLHSQQFGFTKGRSTTDAAASLMKYIYDAWENSQDAIGIFCDLSKAFDCVEHETLIRKLQHYGLSAKALNLVKSYLSQRIQKVDINRTQSAGSAVKLGVPQGSILGPFLFLVYINDLPHLLEQKCNIVLFADDTSLIFKVNRQQEDPTHINETLAEALNWFTANNLLLNAAKTNIMSYGMLIWGKAADIETIFILQKRAVRSIYNLGSRDSLRERFKEINILTVASQYIHDARDVEAPKTIP</sequence>
<gene>
    <name evidence="1" type="ORF">MSG28_014346</name>
</gene>
<comment type="caution">
    <text evidence="1">The sequence shown here is derived from an EMBL/GenBank/DDBJ whole genome shotgun (WGS) entry which is preliminary data.</text>
</comment>
<dbReference type="EMBL" id="CM046125">
    <property type="protein sequence ID" value="KAI8423332.1"/>
    <property type="molecule type" value="Genomic_DNA"/>
</dbReference>
<keyword evidence="2" id="KW-1185">Reference proteome</keyword>